<dbReference type="EMBL" id="MLFT02000010">
    <property type="protein sequence ID" value="PHT36042.1"/>
    <property type="molecule type" value="Genomic_DNA"/>
</dbReference>
<reference evidence="1 2" key="1">
    <citation type="journal article" date="2017" name="Genome Biol.">
        <title>New reference genome sequences of hot pepper reveal the massive evolution of plant disease-resistance genes by retroduplication.</title>
        <authorList>
            <person name="Kim S."/>
            <person name="Park J."/>
            <person name="Yeom S.I."/>
            <person name="Kim Y.M."/>
            <person name="Seo E."/>
            <person name="Kim K.T."/>
            <person name="Kim M.S."/>
            <person name="Lee J.M."/>
            <person name="Cheong K."/>
            <person name="Shin H.S."/>
            <person name="Kim S.B."/>
            <person name="Han K."/>
            <person name="Lee J."/>
            <person name="Park M."/>
            <person name="Lee H.A."/>
            <person name="Lee H.Y."/>
            <person name="Lee Y."/>
            <person name="Oh S."/>
            <person name="Lee J.H."/>
            <person name="Choi E."/>
            <person name="Choi E."/>
            <person name="Lee S.E."/>
            <person name="Jeon J."/>
            <person name="Kim H."/>
            <person name="Choi G."/>
            <person name="Song H."/>
            <person name="Lee J."/>
            <person name="Lee S.C."/>
            <person name="Kwon J.K."/>
            <person name="Lee H.Y."/>
            <person name="Koo N."/>
            <person name="Hong Y."/>
            <person name="Kim R.W."/>
            <person name="Kang W.H."/>
            <person name="Huh J.H."/>
            <person name="Kang B.C."/>
            <person name="Yang T.J."/>
            <person name="Lee Y.H."/>
            <person name="Bennetzen J.L."/>
            <person name="Choi D."/>
        </authorList>
    </citation>
    <scope>NUCLEOTIDE SEQUENCE [LARGE SCALE GENOMIC DNA]</scope>
    <source>
        <strain evidence="2">cv. PBC81</strain>
    </source>
</reference>
<gene>
    <name evidence="1" type="ORF">CQW23_23742</name>
</gene>
<dbReference type="Proteomes" id="UP000224567">
    <property type="component" value="Unassembled WGS sequence"/>
</dbReference>
<evidence type="ECO:0008006" key="3">
    <source>
        <dbReference type="Google" id="ProtNLM"/>
    </source>
</evidence>
<name>A0A2G2VSV1_CAPBA</name>
<accession>A0A2G2VSV1</accession>
<sequence>MVNGKIHWLTLLGFDNEYFNRPFVFFELADEVFGEVPIVNFGVDPRIVQFQLVVLGGCIVVALTSLHQKEGRLDILVMTEYNIKEFWVKEFIIGAYTLNVNSVTQHVKVVCQLKNEELLLDYDCGYLASYDPQNGVFRTLSFHGIPDYFKTIAHVGCLNWIDIPEVL</sequence>
<proteinExistence type="predicted"/>
<keyword evidence="2" id="KW-1185">Reference proteome</keyword>
<comment type="caution">
    <text evidence="1">The sequence shown here is derived from an EMBL/GenBank/DDBJ whole genome shotgun (WGS) entry which is preliminary data.</text>
</comment>
<organism evidence="1 2">
    <name type="scientific">Capsicum baccatum</name>
    <name type="common">Peruvian pepper</name>
    <dbReference type="NCBI Taxonomy" id="33114"/>
    <lineage>
        <taxon>Eukaryota</taxon>
        <taxon>Viridiplantae</taxon>
        <taxon>Streptophyta</taxon>
        <taxon>Embryophyta</taxon>
        <taxon>Tracheophyta</taxon>
        <taxon>Spermatophyta</taxon>
        <taxon>Magnoliopsida</taxon>
        <taxon>eudicotyledons</taxon>
        <taxon>Gunneridae</taxon>
        <taxon>Pentapetalae</taxon>
        <taxon>asterids</taxon>
        <taxon>lamiids</taxon>
        <taxon>Solanales</taxon>
        <taxon>Solanaceae</taxon>
        <taxon>Solanoideae</taxon>
        <taxon>Capsiceae</taxon>
        <taxon>Capsicum</taxon>
    </lineage>
</organism>
<evidence type="ECO:0000313" key="1">
    <source>
        <dbReference type="EMBL" id="PHT36042.1"/>
    </source>
</evidence>
<evidence type="ECO:0000313" key="2">
    <source>
        <dbReference type="Proteomes" id="UP000224567"/>
    </source>
</evidence>
<reference evidence="2" key="2">
    <citation type="journal article" date="2017" name="J. Anim. Genet.">
        <title>Multiple reference genome sequences of hot pepper reveal the massive evolution of plant disease resistance genes by retroduplication.</title>
        <authorList>
            <person name="Kim S."/>
            <person name="Park J."/>
            <person name="Yeom S.-I."/>
            <person name="Kim Y.-M."/>
            <person name="Seo E."/>
            <person name="Kim K.-T."/>
            <person name="Kim M.-S."/>
            <person name="Lee J.M."/>
            <person name="Cheong K."/>
            <person name="Shin H.-S."/>
            <person name="Kim S.-B."/>
            <person name="Han K."/>
            <person name="Lee J."/>
            <person name="Park M."/>
            <person name="Lee H.-A."/>
            <person name="Lee H.-Y."/>
            <person name="Lee Y."/>
            <person name="Oh S."/>
            <person name="Lee J.H."/>
            <person name="Choi E."/>
            <person name="Choi E."/>
            <person name="Lee S.E."/>
            <person name="Jeon J."/>
            <person name="Kim H."/>
            <person name="Choi G."/>
            <person name="Song H."/>
            <person name="Lee J."/>
            <person name="Lee S.-C."/>
            <person name="Kwon J.-K."/>
            <person name="Lee H.-Y."/>
            <person name="Koo N."/>
            <person name="Hong Y."/>
            <person name="Kim R.W."/>
            <person name="Kang W.-H."/>
            <person name="Huh J.H."/>
            <person name="Kang B.-C."/>
            <person name="Yang T.-J."/>
            <person name="Lee Y.-H."/>
            <person name="Bennetzen J.L."/>
            <person name="Choi D."/>
        </authorList>
    </citation>
    <scope>NUCLEOTIDE SEQUENCE [LARGE SCALE GENOMIC DNA]</scope>
    <source>
        <strain evidence="2">cv. PBC81</strain>
    </source>
</reference>
<dbReference type="OrthoDB" id="1894463at2759"/>
<protein>
    <recommendedName>
        <fullName evidence="3">F-box associated domain-containing protein</fullName>
    </recommendedName>
</protein>
<dbReference type="AlphaFoldDB" id="A0A2G2VSV1"/>